<feature type="region of interest" description="Disordered" evidence="3">
    <location>
        <begin position="654"/>
        <end position="688"/>
    </location>
</feature>
<dbReference type="GO" id="GO:0003677">
    <property type="term" value="F:DNA binding"/>
    <property type="evidence" value="ECO:0007669"/>
    <property type="project" value="InterPro"/>
</dbReference>
<feature type="region of interest" description="Disordered" evidence="3">
    <location>
        <begin position="71"/>
        <end position="133"/>
    </location>
</feature>
<dbReference type="PANTHER" id="PTHR31001:SF81">
    <property type="entry name" value="ZN(II)2CYS6 TRANSCRIPTION FACTOR"/>
    <property type="match status" value="1"/>
</dbReference>
<evidence type="ECO:0000259" key="4">
    <source>
        <dbReference type="SMART" id="SM00906"/>
    </source>
</evidence>
<feature type="domain" description="Xylanolytic transcriptional activator regulatory" evidence="4">
    <location>
        <begin position="271"/>
        <end position="344"/>
    </location>
</feature>
<name>A0AAD7E5P7_9AGAR</name>
<evidence type="ECO:0000313" key="5">
    <source>
        <dbReference type="EMBL" id="KAJ7229036.1"/>
    </source>
</evidence>
<dbReference type="SMART" id="SM00906">
    <property type="entry name" value="Fungal_trans"/>
    <property type="match status" value="1"/>
</dbReference>
<dbReference type="PANTHER" id="PTHR31001">
    <property type="entry name" value="UNCHARACTERIZED TRANSCRIPTIONAL REGULATORY PROTEIN"/>
    <property type="match status" value="1"/>
</dbReference>
<feature type="compositionally biased region" description="Low complexity" evidence="3">
    <location>
        <begin position="600"/>
        <end position="619"/>
    </location>
</feature>
<dbReference type="CDD" id="cd12148">
    <property type="entry name" value="fungal_TF_MHR"/>
    <property type="match status" value="1"/>
</dbReference>
<dbReference type="InterPro" id="IPR007219">
    <property type="entry name" value="XnlR_reg_dom"/>
</dbReference>
<proteinExistence type="predicted"/>
<feature type="compositionally biased region" description="Polar residues" evidence="3">
    <location>
        <begin position="665"/>
        <end position="688"/>
    </location>
</feature>
<comment type="subcellular location">
    <subcellularLocation>
        <location evidence="1">Nucleus</location>
    </subcellularLocation>
</comment>
<keyword evidence="2" id="KW-0539">Nucleus</keyword>
<dbReference type="GO" id="GO:0006351">
    <property type="term" value="P:DNA-templated transcription"/>
    <property type="evidence" value="ECO:0007669"/>
    <property type="project" value="InterPro"/>
</dbReference>
<evidence type="ECO:0000256" key="1">
    <source>
        <dbReference type="ARBA" id="ARBA00004123"/>
    </source>
</evidence>
<dbReference type="AlphaFoldDB" id="A0AAD7E5P7"/>
<dbReference type="Proteomes" id="UP001219525">
    <property type="component" value="Unassembled WGS sequence"/>
</dbReference>
<protein>
    <submittedName>
        <fullName evidence="5">Fungal-specific transcription factor domain-containing protein</fullName>
    </submittedName>
</protein>
<sequence>MCYQDARGHEEGGYGGRGDDHQRIDPAQEIARLRHSISLLEAYVFPTQRPYTATRRASEAAVIPKKEVMDPDISDKLHPPTAPGILESQGHGGLYTGPTSAKTHLLPLSGSRGSEDSDSRQESQDRNEDLATGMSHEYDRDLLAMLPSVDIIDRLICYYFEYCNWIYRHVNQVSFMHNWERYKNGSSPDRLILSTACAIMAVATHYLLPQDRLLENYPETHEELGLKYFDVSTTALHRRLADSKTYTLELVELLLIRCNYLTATKRDSEEIWHLKGEIVTIATAMGLHRDPGKWRMHRDVAERRRWAWWHIVLLERWHAFMFGRPIAIASHHFDTQLPSYCDPSVDKTGRLYLPNIALFRLAFILGDIMDDAVSVRPVPYDSVLANDRALTQWMENLPPELDLDEYRLARNLASSNPATRRLGVQSVIVRTSYYHIRFTLHRPYAPNPSKGSGDSKSAQSLEIAVNAADRLITMTAQSRPDFLANSANAVPGHMNWGPFHCFSAAMFFSFQLIANLDQPGASLFRASIRKAMLTLEQNRGMAVADKGYDILQALAPLYSADFPSLPPETREKEKAKILGIVRKLAFPFYDSHDPRRLGESPSARGAASSPSNSTSVSPPMTVMHPLPQYEGMHHHNLSSMRNTAAPVPSAIYTAPASDGQMRSPAGQSPTVQTQLPSMTGPSPSGYNSQYHLQAPQQAYTGGDAARYQYSHPVDDEGVWGAAIGFGHSEWTQFLDVLRPDQAVAGTNAGRHMQV</sequence>
<feature type="region of interest" description="Disordered" evidence="3">
    <location>
        <begin position="1"/>
        <end position="22"/>
    </location>
</feature>
<dbReference type="InterPro" id="IPR050613">
    <property type="entry name" value="Sec_Metabolite_Reg"/>
</dbReference>
<evidence type="ECO:0000313" key="6">
    <source>
        <dbReference type="Proteomes" id="UP001219525"/>
    </source>
</evidence>
<keyword evidence="6" id="KW-1185">Reference proteome</keyword>
<feature type="region of interest" description="Disordered" evidence="3">
    <location>
        <begin position="592"/>
        <end position="633"/>
    </location>
</feature>
<evidence type="ECO:0000256" key="3">
    <source>
        <dbReference type="SAM" id="MobiDB-lite"/>
    </source>
</evidence>
<organism evidence="5 6">
    <name type="scientific">Mycena pura</name>
    <dbReference type="NCBI Taxonomy" id="153505"/>
    <lineage>
        <taxon>Eukaryota</taxon>
        <taxon>Fungi</taxon>
        <taxon>Dikarya</taxon>
        <taxon>Basidiomycota</taxon>
        <taxon>Agaricomycotina</taxon>
        <taxon>Agaricomycetes</taxon>
        <taxon>Agaricomycetidae</taxon>
        <taxon>Agaricales</taxon>
        <taxon>Marasmiineae</taxon>
        <taxon>Mycenaceae</taxon>
        <taxon>Mycena</taxon>
    </lineage>
</organism>
<dbReference type="GO" id="GO:0005634">
    <property type="term" value="C:nucleus"/>
    <property type="evidence" value="ECO:0007669"/>
    <property type="project" value="UniProtKB-SubCell"/>
</dbReference>
<accession>A0AAD7E5P7</accession>
<evidence type="ECO:0000256" key="2">
    <source>
        <dbReference type="ARBA" id="ARBA00023242"/>
    </source>
</evidence>
<comment type="caution">
    <text evidence="5">The sequence shown here is derived from an EMBL/GenBank/DDBJ whole genome shotgun (WGS) entry which is preliminary data.</text>
</comment>
<feature type="compositionally biased region" description="Basic and acidic residues" evidence="3">
    <location>
        <begin position="113"/>
        <end position="129"/>
    </location>
</feature>
<dbReference type="Pfam" id="PF04082">
    <property type="entry name" value="Fungal_trans"/>
    <property type="match status" value="1"/>
</dbReference>
<dbReference type="GO" id="GO:0008270">
    <property type="term" value="F:zinc ion binding"/>
    <property type="evidence" value="ECO:0007669"/>
    <property type="project" value="InterPro"/>
</dbReference>
<gene>
    <name evidence="5" type="ORF">GGX14DRAFT_344887</name>
</gene>
<dbReference type="EMBL" id="JARJCW010000002">
    <property type="protein sequence ID" value="KAJ7229036.1"/>
    <property type="molecule type" value="Genomic_DNA"/>
</dbReference>
<reference evidence="5" key="1">
    <citation type="submission" date="2023-03" db="EMBL/GenBank/DDBJ databases">
        <title>Massive genome expansion in bonnet fungi (Mycena s.s.) driven by repeated elements and novel gene families across ecological guilds.</title>
        <authorList>
            <consortium name="Lawrence Berkeley National Laboratory"/>
            <person name="Harder C.B."/>
            <person name="Miyauchi S."/>
            <person name="Viragh M."/>
            <person name="Kuo A."/>
            <person name="Thoen E."/>
            <person name="Andreopoulos B."/>
            <person name="Lu D."/>
            <person name="Skrede I."/>
            <person name="Drula E."/>
            <person name="Henrissat B."/>
            <person name="Morin E."/>
            <person name="Kohler A."/>
            <person name="Barry K."/>
            <person name="LaButti K."/>
            <person name="Morin E."/>
            <person name="Salamov A."/>
            <person name="Lipzen A."/>
            <person name="Mereny Z."/>
            <person name="Hegedus B."/>
            <person name="Baldrian P."/>
            <person name="Stursova M."/>
            <person name="Weitz H."/>
            <person name="Taylor A."/>
            <person name="Grigoriev I.V."/>
            <person name="Nagy L.G."/>
            <person name="Martin F."/>
            <person name="Kauserud H."/>
        </authorList>
    </citation>
    <scope>NUCLEOTIDE SEQUENCE</scope>
    <source>
        <strain evidence="5">9144</strain>
    </source>
</reference>